<dbReference type="EMBL" id="VSRR010005733">
    <property type="protein sequence ID" value="MPC43222.1"/>
    <property type="molecule type" value="Genomic_DNA"/>
</dbReference>
<gene>
    <name evidence="2" type="ORF">E2C01_036862</name>
</gene>
<organism evidence="2 3">
    <name type="scientific">Portunus trituberculatus</name>
    <name type="common">Swimming crab</name>
    <name type="synonym">Neptunus trituberculatus</name>
    <dbReference type="NCBI Taxonomy" id="210409"/>
    <lineage>
        <taxon>Eukaryota</taxon>
        <taxon>Metazoa</taxon>
        <taxon>Ecdysozoa</taxon>
        <taxon>Arthropoda</taxon>
        <taxon>Crustacea</taxon>
        <taxon>Multicrustacea</taxon>
        <taxon>Malacostraca</taxon>
        <taxon>Eumalacostraca</taxon>
        <taxon>Eucarida</taxon>
        <taxon>Decapoda</taxon>
        <taxon>Pleocyemata</taxon>
        <taxon>Brachyura</taxon>
        <taxon>Eubrachyura</taxon>
        <taxon>Portunoidea</taxon>
        <taxon>Portunidae</taxon>
        <taxon>Portuninae</taxon>
        <taxon>Portunus</taxon>
    </lineage>
</organism>
<evidence type="ECO:0000256" key="1">
    <source>
        <dbReference type="SAM" id="MobiDB-lite"/>
    </source>
</evidence>
<keyword evidence="3" id="KW-1185">Reference proteome</keyword>
<proteinExistence type="predicted"/>
<sequence>MTLRMSFTGREGHDGSVSYWETWAEGEVGRGRVREREKQTCPCRYKAKSTEPNTRRVPPALASPHVLSSLHTSSTSRSHPPTCFT</sequence>
<comment type="caution">
    <text evidence="2">The sequence shown here is derived from an EMBL/GenBank/DDBJ whole genome shotgun (WGS) entry which is preliminary data.</text>
</comment>
<evidence type="ECO:0000313" key="3">
    <source>
        <dbReference type="Proteomes" id="UP000324222"/>
    </source>
</evidence>
<protein>
    <submittedName>
        <fullName evidence="2">Uncharacterized protein</fullName>
    </submittedName>
</protein>
<dbReference type="Proteomes" id="UP000324222">
    <property type="component" value="Unassembled WGS sequence"/>
</dbReference>
<name>A0A5B7F9U6_PORTR</name>
<feature type="region of interest" description="Disordered" evidence="1">
    <location>
        <begin position="66"/>
        <end position="85"/>
    </location>
</feature>
<reference evidence="2 3" key="1">
    <citation type="submission" date="2019-05" db="EMBL/GenBank/DDBJ databases">
        <title>Another draft genome of Portunus trituberculatus and its Hox gene families provides insights of decapod evolution.</title>
        <authorList>
            <person name="Jeong J.-H."/>
            <person name="Song I."/>
            <person name="Kim S."/>
            <person name="Choi T."/>
            <person name="Kim D."/>
            <person name="Ryu S."/>
            <person name="Kim W."/>
        </authorList>
    </citation>
    <scope>NUCLEOTIDE SEQUENCE [LARGE SCALE GENOMIC DNA]</scope>
    <source>
        <tissue evidence="2">Muscle</tissue>
    </source>
</reference>
<dbReference type="AlphaFoldDB" id="A0A5B7F9U6"/>
<accession>A0A5B7F9U6</accession>
<evidence type="ECO:0000313" key="2">
    <source>
        <dbReference type="EMBL" id="MPC43222.1"/>
    </source>
</evidence>